<reference evidence="1 2" key="1">
    <citation type="submission" date="2017-03" db="EMBL/GenBank/DDBJ databases">
        <authorList>
            <person name="Afonso C.L."/>
            <person name="Miller P.J."/>
            <person name="Scott M.A."/>
            <person name="Spackman E."/>
            <person name="Goraichik I."/>
            <person name="Dimitrov K.M."/>
            <person name="Suarez D.L."/>
            <person name="Swayne D.E."/>
        </authorList>
    </citation>
    <scope>NUCLEOTIDE SEQUENCE [LARGE SCALE GENOMIC DNA]</scope>
    <source>
        <strain evidence="2">6(3)</strain>
    </source>
</reference>
<dbReference type="EMBL" id="FXYZ01000026">
    <property type="protein sequence ID" value="SMY01263.1"/>
    <property type="molecule type" value="Genomic_DNA"/>
</dbReference>
<name>A0A2H1KN77_BREAU</name>
<accession>A0A2H1KN77</accession>
<dbReference type="AlphaFoldDB" id="A0A2H1KN77"/>
<dbReference type="Proteomes" id="UP000234327">
    <property type="component" value="Unassembled WGS sequence"/>
</dbReference>
<proteinExistence type="predicted"/>
<dbReference type="RefSeq" id="WP_101598810.1">
    <property type="nucleotide sequence ID" value="NZ_FXYZ01000026.1"/>
</dbReference>
<gene>
    <name evidence="1" type="ORF">BAURA63_03525</name>
</gene>
<sequence length="140" mass="16033">MTDNRTNEIPTITGCDDIDQLQYLIDLGADWFRENVVDNPEEEAQYAWESCFYTQMHETLLTDTDFTAEVLTPDSFDPDAVAYLEYVVNDGALDFERHIELNPNEIPDLILPLNEMRTIHTRLLLKANTIAAHSAATYYA</sequence>
<evidence type="ECO:0000313" key="1">
    <source>
        <dbReference type="EMBL" id="SMY01263.1"/>
    </source>
</evidence>
<evidence type="ECO:0000313" key="2">
    <source>
        <dbReference type="Proteomes" id="UP000234327"/>
    </source>
</evidence>
<organism evidence="1 2">
    <name type="scientific">Brevibacterium aurantiacum</name>
    <dbReference type="NCBI Taxonomy" id="273384"/>
    <lineage>
        <taxon>Bacteria</taxon>
        <taxon>Bacillati</taxon>
        <taxon>Actinomycetota</taxon>
        <taxon>Actinomycetes</taxon>
        <taxon>Micrococcales</taxon>
        <taxon>Brevibacteriaceae</taxon>
        <taxon>Brevibacterium</taxon>
    </lineage>
</organism>
<protein>
    <submittedName>
        <fullName evidence="1">Uncharacterized protein</fullName>
    </submittedName>
</protein>